<keyword evidence="3" id="KW-0805">Transcription regulation</keyword>
<dbReference type="InterPro" id="IPR025662">
    <property type="entry name" value="Sigma_54_int_dom_ATP-bd_1"/>
</dbReference>
<name>A0ABU5HLI6_9BACT</name>
<dbReference type="Pfam" id="PF25601">
    <property type="entry name" value="AAA_lid_14"/>
    <property type="match status" value="1"/>
</dbReference>
<dbReference type="PROSITE" id="PS00676">
    <property type="entry name" value="SIGMA54_INTERACT_2"/>
    <property type="match status" value="1"/>
</dbReference>
<dbReference type="InterPro" id="IPR009057">
    <property type="entry name" value="Homeodomain-like_sf"/>
</dbReference>
<dbReference type="Gene3D" id="3.40.50.300">
    <property type="entry name" value="P-loop containing nucleotide triphosphate hydrolases"/>
    <property type="match status" value="1"/>
</dbReference>
<comment type="caution">
    <text evidence="8">The sequence shown here is derived from an EMBL/GenBank/DDBJ whole genome shotgun (WGS) entry which is preliminary data.</text>
</comment>
<keyword evidence="2" id="KW-0067">ATP-binding</keyword>
<dbReference type="Gene3D" id="1.10.8.60">
    <property type="match status" value="1"/>
</dbReference>
<dbReference type="PRINTS" id="PR01590">
    <property type="entry name" value="HTHFIS"/>
</dbReference>
<evidence type="ECO:0000256" key="1">
    <source>
        <dbReference type="ARBA" id="ARBA00022741"/>
    </source>
</evidence>
<evidence type="ECO:0000256" key="3">
    <source>
        <dbReference type="ARBA" id="ARBA00023015"/>
    </source>
</evidence>
<dbReference type="InterPro" id="IPR025944">
    <property type="entry name" value="Sigma_54_int_dom_CS"/>
</dbReference>
<gene>
    <name evidence="8" type="ORF">SYV04_41625</name>
</gene>
<keyword evidence="9" id="KW-1185">Reference proteome</keyword>
<evidence type="ECO:0000313" key="9">
    <source>
        <dbReference type="Proteomes" id="UP001291309"/>
    </source>
</evidence>
<reference evidence="8 9" key="1">
    <citation type="submission" date="2023-12" db="EMBL/GenBank/DDBJ databases">
        <title>the genome sequence of Hyalangium sp. s54d21.</title>
        <authorList>
            <person name="Zhang X."/>
        </authorList>
    </citation>
    <scope>NUCLEOTIDE SEQUENCE [LARGE SCALE GENOMIC DNA]</scope>
    <source>
        <strain evidence="9">s54d21</strain>
    </source>
</reference>
<dbReference type="Pfam" id="PF00158">
    <property type="entry name" value="Sigma54_activat"/>
    <property type="match status" value="1"/>
</dbReference>
<dbReference type="InterPro" id="IPR018771">
    <property type="entry name" value="PocR_dom"/>
</dbReference>
<evidence type="ECO:0000256" key="4">
    <source>
        <dbReference type="ARBA" id="ARBA00023125"/>
    </source>
</evidence>
<feature type="coiled-coil region" evidence="6">
    <location>
        <begin position="158"/>
        <end position="192"/>
    </location>
</feature>
<dbReference type="InterPro" id="IPR025943">
    <property type="entry name" value="Sigma_54_int_dom_ATP-bd_2"/>
</dbReference>
<dbReference type="PANTHER" id="PTHR32071">
    <property type="entry name" value="TRANSCRIPTIONAL REGULATORY PROTEIN"/>
    <property type="match status" value="1"/>
</dbReference>
<dbReference type="EMBL" id="JAXIVS010000025">
    <property type="protein sequence ID" value="MDY7232960.1"/>
    <property type="molecule type" value="Genomic_DNA"/>
</dbReference>
<keyword evidence="4" id="KW-0238">DNA-binding</keyword>
<dbReference type="Pfam" id="PF02954">
    <property type="entry name" value="HTH_8"/>
    <property type="match status" value="1"/>
</dbReference>
<dbReference type="InterPro" id="IPR058031">
    <property type="entry name" value="AAA_lid_NorR"/>
</dbReference>
<dbReference type="InterPro" id="IPR027417">
    <property type="entry name" value="P-loop_NTPase"/>
</dbReference>
<dbReference type="InterPro" id="IPR002078">
    <property type="entry name" value="Sigma_54_int"/>
</dbReference>
<accession>A0ABU5HLI6</accession>
<dbReference type="SUPFAM" id="SSF52540">
    <property type="entry name" value="P-loop containing nucleoside triphosphate hydrolases"/>
    <property type="match status" value="1"/>
</dbReference>
<evidence type="ECO:0000256" key="6">
    <source>
        <dbReference type="SAM" id="Coils"/>
    </source>
</evidence>
<dbReference type="RefSeq" id="WP_321551673.1">
    <property type="nucleotide sequence ID" value="NZ_JAXIVS010000025.1"/>
</dbReference>
<dbReference type="Proteomes" id="UP001291309">
    <property type="component" value="Unassembled WGS sequence"/>
</dbReference>
<dbReference type="SMART" id="SM00382">
    <property type="entry name" value="AAA"/>
    <property type="match status" value="1"/>
</dbReference>
<keyword evidence="5" id="KW-0804">Transcription</keyword>
<dbReference type="CDD" id="cd00009">
    <property type="entry name" value="AAA"/>
    <property type="match status" value="1"/>
</dbReference>
<dbReference type="SUPFAM" id="SSF46689">
    <property type="entry name" value="Homeodomain-like"/>
    <property type="match status" value="1"/>
</dbReference>
<dbReference type="PROSITE" id="PS50045">
    <property type="entry name" value="SIGMA54_INTERACT_4"/>
    <property type="match status" value="1"/>
</dbReference>
<sequence length="525" mass="59279">MDFEKYQNLHTIIMLKEVIRKWWQAELAFADKHGVVQEWQRGDIVPPPNDFCRLSLLSKEGGRRCGQSVRVLHEKFKGSKRVRRALTHECHLNFTVIGAPLYVDNEYEGLLFIQGFARQPLGEREAQVLKAQIRELTPVDTDLDRAVARVPVMEASELSKLADLLEFAVTEIANYEAELSRKDETITSLSHELSDRYKFEKIIGRSTAMTEVFRLMEKVANSDSTVLINGESGTGKELVARAIHFNGPRKDKPFVVQNCSAFNDNLLESALFGHTRGSFTGALRDKKGLFEVADGGTFFLDEVGDMSPALQVKLLRVLQEGTFIPVGGTHSKEVDVRVIAATHKDLGELVKKGQFREDLYYRINVIRLHLPALRDRREDMAILIDHFLRKHHRENQRTRGLSPEALAILNAYPWPGNIRELENEIERLLVLGGDLEMIPPDLISSRIRDVVIPGGSSLMAPVRTTGKLNEAVEALEREMIQRGLARTQYNKSRLARELGISRSNLILKIAKYGLDRGPEGAEAED</sequence>
<dbReference type="Pfam" id="PF10114">
    <property type="entry name" value="PocR"/>
    <property type="match status" value="1"/>
</dbReference>
<dbReference type="InterPro" id="IPR002197">
    <property type="entry name" value="HTH_Fis"/>
</dbReference>
<dbReference type="InterPro" id="IPR003593">
    <property type="entry name" value="AAA+_ATPase"/>
</dbReference>
<proteinExistence type="predicted"/>
<dbReference type="PROSITE" id="PS00675">
    <property type="entry name" value="SIGMA54_INTERACT_1"/>
    <property type="match status" value="1"/>
</dbReference>
<protein>
    <submittedName>
        <fullName evidence="8">Sigma 54-interacting transcriptional regulator</fullName>
    </submittedName>
</protein>
<dbReference type="PANTHER" id="PTHR32071:SF113">
    <property type="entry name" value="ALGINATE BIOSYNTHESIS TRANSCRIPTIONAL REGULATORY PROTEIN ALGB"/>
    <property type="match status" value="1"/>
</dbReference>
<feature type="domain" description="Sigma-54 factor interaction" evidence="7">
    <location>
        <begin position="202"/>
        <end position="430"/>
    </location>
</feature>
<dbReference type="Gene3D" id="1.10.10.60">
    <property type="entry name" value="Homeodomain-like"/>
    <property type="match status" value="1"/>
</dbReference>
<evidence type="ECO:0000259" key="7">
    <source>
        <dbReference type="PROSITE" id="PS50045"/>
    </source>
</evidence>
<organism evidence="8 9">
    <name type="scientific">Hyalangium rubrum</name>
    <dbReference type="NCBI Taxonomy" id="3103134"/>
    <lineage>
        <taxon>Bacteria</taxon>
        <taxon>Pseudomonadati</taxon>
        <taxon>Myxococcota</taxon>
        <taxon>Myxococcia</taxon>
        <taxon>Myxococcales</taxon>
        <taxon>Cystobacterineae</taxon>
        <taxon>Archangiaceae</taxon>
        <taxon>Hyalangium</taxon>
    </lineage>
</organism>
<dbReference type="PROSITE" id="PS00688">
    <property type="entry name" value="SIGMA54_INTERACT_3"/>
    <property type="match status" value="1"/>
</dbReference>
<keyword evidence="1" id="KW-0547">Nucleotide-binding</keyword>
<evidence type="ECO:0000256" key="2">
    <source>
        <dbReference type="ARBA" id="ARBA00022840"/>
    </source>
</evidence>
<evidence type="ECO:0000313" key="8">
    <source>
        <dbReference type="EMBL" id="MDY7232960.1"/>
    </source>
</evidence>
<evidence type="ECO:0000256" key="5">
    <source>
        <dbReference type="ARBA" id="ARBA00023163"/>
    </source>
</evidence>
<keyword evidence="6" id="KW-0175">Coiled coil</keyword>